<reference evidence="1 2" key="1">
    <citation type="journal article" date="2021" name="Hortic Res">
        <title>High-quality reference genome and annotation aids understanding of berry development for evergreen blueberry (Vaccinium darrowii).</title>
        <authorList>
            <person name="Yu J."/>
            <person name="Hulse-Kemp A.M."/>
            <person name="Babiker E."/>
            <person name="Staton M."/>
        </authorList>
    </citation>
    <scope>NUCLEOTIDE SEQUENCE [LARGE SCALE GENOMIC DNA]</scope>
    <source>
        <strain evidence="2">cv. NJ 8807/NJ 8810</strain>
        <tissue evidence="1">Young leaf</tissue>
    </source>
</reference>
<protein>
    <submittedName>
        <fullName evidence="1">Uncharacterized protein</fullName>
    </submittedName>
</protein>
<organism evidence="1 2">
    <name type="scientific">Vaccinium darrowii</name>
    <dbReference type="NCBI Taxonomy" id="229202"/>
    <lineage>
        <taxon>Eukaryota</taxon>
        <taxon>Viridiplantae</taxon>
        <taxon>Streptophyta</taxon>
        <taxon>Embryophyta</taxon>
        <taxon>Tracheophyta</taxon>
        <taxon>Spermatophyta</taxon>
        <taxon>Magnoliopsida</taxon>
        <taxon>eudicotyledons</taxon>
        <taxon>Gunneridae</taxon>
        <taxon>Pentapetalae</taxon>
        <taxon>asterids</taxon>
        <taxon>Ericales</taxon>
        <taxon>Ericaceae</taxon>
        <taxon>Vaccinioideae</taxon>
        <taxon>Vaccinieae</taxon>
        <taxon>Vaccinium</taxon>
    </lineage>
</organism>
<evidence type="ECO:0000313" key="2">
    <source>
        <dbReference type="Proteomes" id="UP000828048"/>
    </source>
</evidence>
<comment type="caution">
    <text evidence="1">The sequence shown here is derived from an EMBL/GenBank/DDBJ whole genome shotgun (WGS) entry which is preliminary data.</text>
</comment>
<dbReference type="EMBL" id="CM037157">
    <property type="protein sequence ID" value="KAH7848484.1"/>
    <property type="molecule type" value="Genomic_DNA"/>
</dbReference>
<gene>
    <name evidence="1" type="ORF">Vadar_003233</name>
</gene>
<evidence type="ECO:0000313" key="1">
    <source>
        <dbReference type="EMBL" id="KAH7848484.1"/>
    </source>
</evidence>
<accession>A0ACB7Y651</accession>
<name>A0ACB7Y651_9ERIC</name>
<keyword evidence="2" id="KW-1185">Reference proteome</keyword>
<sequence>MDYYQQPQMSDVQIQLQIQRQLLLKLQQQQQAILEQQRPFLDPSQSFSRSVAPSQTLDMPQAISTSLPQAHLNLIPRQISGTNSQQNLISFSHPFQQSDFPGHVSHTPTSNQLATAGTGTWAPPPSQFQRMRTYTKVYKTGSVGRSIDVTRYSGYEELRQDLARIFGIEGQLENRCRVGWKLVWVDHENDVLVVGDYPWEEFVHCVRCIKILSPQEVQAMISAGISLLTGAAGGS</sequence>
<dbReference type="Proteomes" id="UP000828048">
    <property type="component" value="Chromosome 7"/>
</dbReference>
<proteinExistence type="predicted"/>